<protein>
    <recommendedName>
        <fullName evidence="5">BZIP domain-containing protein</fullName>
    </recommendedName>
</protein>
<evidence type="ECO:0000313" key="4">
    <source>
        <dbReference type="Proteomes" id="UP000694044"/>
    </source>
</evidence>
<gene>
    <name evidence="3" type="ORF">PHYPSEUDO_003599</name>
</gene>
<evidence type="ECO:0000256" key="2">
    <source>
        <dbReference type="SAM" id="MobiDB-lite"/>
    </source>
</evidence>
<organism evidence="3 4">
    <name type="scientific">Phytophthora pseudosyringae</name>
    <dbReference type="NCBI Taxonomy" id="221518"/>
    <lineage>
        <taxon>Eukaryota</taxon>
        <taxon>Sar</taxon>
        <taxon>Stramenopiles</taxon>
        <taxon>Oomycota</taxon>
        <taxon>Peronosporomycetes</taxon>
        <taxon>Peronosporales</taxon>
        <taxon>Peronosporaceae</taxon>
        <taxon>Phytophthora</taxon>
    </lineage>
</organism>
<sequence>MMEEVLELLAADSPREDRSASARASTTTSNATDDNHNSSVSGLDNSSGSGTNHDEDCEDSGVHCSADSGSAEALGEQAGRSQFSVDTSPSNDDSVYSAGHRAVHEQEQGGDSTLELVQQMENSMYTSLMPHAHPTAASRLSGQPTLPPAYHRSSWSPQFAHSGMPEAFGMVPGLIASAATASVPNVPPPPAALPVLSGPVTAPVALPVAQPELTIRGSSSPHKMPRASLPGATSKVLPTPRQVHVMNSAEFDELRRKLRMQIASRRYRKRKKEESRQQKAQIQQLQAELARLEDMETQTKQYQQRSLESLEGELKLRKDEVVDLSEKIQDAAKEELDWITAMSSHSRK</sequence>
<comment type="caution">
    <text evidence="3">The sequence shown here is derived from an EMBL/GenBank/DDBJ whole genome shotgun (WGS) entry which is preliminary data.</text>
</comment>
<name>A0A8T1VRD7_9STRA</name>
<feature type="region of interest" description="Disordered" evidence="2">
    <location>
        <begin position="215"/>
        <end position="235"/>
    </location>
</feature>
<feature type="compositionally biased region" description="Low complexity" evidence="2">
    <location>
        <begin position="21"/>
        <end position="50"/>
    </location>
</feature>
<evidence type="ECO:0000313" key="3">
    <source>
        <dbReference type="EMBL" id="KAG7383506.1"/>
    </source>
</evidence>
<proteinExistence type="predicted"/>
<keyword evidence="1" id="KW-0175">Coiled coil</keyword>
<reference evidence="3" key="1">
    <citation type="submission" date="2021-02" db="EMBL/GenBank/DDBJ databases">
        <authorList>
            <person name="Palmer J.M."/>
        </authorList>
    </citation>
    <scope>NUCLEOTIDE SEQUENCE</scope>
    <source>
        <strain evidence="3">SCRP734</strain>
    </source>
</reference>
<feature type="coiled-coil region" evidence="1">
    <location>
        <begin position="268"/>
        <end position="334"/>
    </location>
</feature>
<dbReference type="OrthoDB" id="167433at2759"/>
<accession>A0A8T1VRD7</accession>
<dbReference type="AlphaFoldDB" id="A0A8T1VRD7"/>
<evidence type="ECO:0008006" key="5">
    <source>
        <dbReference type="Google" id="ProtNLM"/>
    </source>
</evidence>
<dbReference type="CDD" id="cd14686">
    <property type="entry name" value="bZIP"/>
    <property type="match status" value="1"/>
</dbReference>
<feature type="region of interest" description="Disordered" evidence="2">
    <location>
        <begin position="1"/>
        <end position="111"/>
    </location>
</feature>
<evidence type="ECO:0000256" key="1">
    <source>
        <dbReference type="SAM" id="Coils"/>
    </source>
</evidence>
<keyword evidence="4" id="KW-1185">Reference proteome</keyword>
<dbReference type="EMBL" id="JAGDFM010000175">
    <property type="protein sequence ID" value="KAG7383506.1"/>
    <property type="molecule type" value="Genomic_DNA"/>
</dbReference>
<dbReference type="Proteomes" id="UP000694044">
    <property type="component" value="Unassembled WGS sequence"/>
</dbReference>
<feature type="compositionally biased region" description="Polar residues" evidence="2">
    <location>
        <begin position="79"/>
        <end position="94"/>
    </location>
</feature>